<dbReference type="Proteomes" id="UP001213000">
    <property type="component" value="Unassembled WGS sequence"/>
</dbReference>
<keyword evidence="3" id="KW-1185">Reference proteome</keyword>
<dbReference type="PANTHER" id="PTHR43591:SF24">
    <property type="entry name" value="2-METHOXY-6-POLYPRENYL-1,4-BENZOQUINOL METHYLASE, MITOCHONDRIAL"/>
    <property type="match status" value="1"/>
</dbReference>
<dbReference type="PANTHER" id="PTHR43591">
    <property type="entry name" value="METHYLTRANSFERASE"/>
    <property type="match status" value="1"/>
</dbReference>
<comment type="caution">
    <text evidence="2">The sequence shown here is derived from an EMBL/GenBank/DDBJ whole genome shotgun (WGS) entry which is preliminary data.</text>
</comment>
<dbReference type="InterPro" id="IPR029063">
    <property type="entry name" value="SAM-dependent_MTases_sf"/>
</dbReference>
<dbReference type="SUPFAM" id="SSF53335">
    <property type="entry name" value="S-adenosyl-L-methionine-dependent methyltransferases"/>
    <property type="match status" value="1"/>
</dbReference>
<accession>A0AAD5W320</accession>
<sequence>MPNVLTVIQGLLWKRQKAPVTEVVRYYTKAPGTAYVLPADEEEKQRLKLQHAYSTRALGYMQAPVSLEDDDFVLESGAGTGDWVLEVAERQPKCVQFIGIDIESRLFPTQTLIPSNVQFEVQSILNLPTDWTNKFKYIHQRLLVVALRIAEWDRAIKEIHRVIQPGGWVELVEIDQWVSGPVTDIAQSIFRQVAESRGTVPRPGVGNALKKRLEESGFVNIHIGVHSTPLGEWAGEDGRDCKNSTLSVLRGIKPRVLEAGGFNLVDNGDMYDDLLKRVEEEMNSIPGGRVEWVVAYAQKRSAELS</sequence>
<dbReference type="AlphaFoldDB" id="A0AAD5W320"/>
<reference evidence="2" key="1">
    <citation type="submission" date="2022-07" db="EMBL/GenBank/DDBJ databases">
        <title>Genome Sequence of Leucocoprinus birnbaumii.</title>
        <authorList>
            <person name="Buettner E."/>
        </authorList>
    </citation>
    <scope>NUCLEOTIDE SEQUENCE</scope>
    <source>
        <strain evidence="2">VT141</strain>
    </source>
</reference>
<evidence type="ECO:0000313" key="2">
    <source>
        <dbReference type="EMBL" id="KAJ3575580.1"/>
    </source>
</evidence>
<dbReference type="CDD" id="cd02440">
    <property type="entry name" value="AdoMet_MTases"/>
    <property type="match status" value="1"/>
</dbReference>
<protein>
    <recommendedName>
        <fullName evidence="1">Methyltransferase domain-containing protein</fullName>
    </recommendedName>
</protein>
<evidence type="ECO:0000313" key="3">
    <source>
        <dbReference type="Proteomes" id="UP001213000"/>
    </source>
</evidence>
<dbReference type="EMBL" id="JANIEX010000033">
    <property type="protein sequence ID" value="KAJ3575580.1"/>
    <property type="molecule type" value="Genomic_DNA"/>
</dbReference>
<dbReference type="GO" id="GO:0008168">
    <property type="term" value="F:methyltransferase activity"/>
    <property type="evidence" value="ECO:0007669"/>
    <property type="project" value="TreeGrafter"/>
</dbReference>
<name>A0AAD5W320_9AGAR</name>
<evidence type="ECO:0000259" key="1">
    <source>
        <dbReference type="Pfam" id="PF13649"/>
    </source>
</evidence>
<dbReference type="InterPro" id="IPR041698">
    <property type="entry name" value="Methyltransf_25"/>
</dbReference>
<proteinExistence type="predicted"/>
<dbReference type="Pfam" id="PF13649">
    <property type="entry name" value="Methyltransf_25"/>
    <property type="match status" value="1"/>
</dbReference>
<gene>
    <name evidence="2" type="ORF">NP233_g1021</name>
</gene>
<dbReference type="Gene3D" id="3.40.50.150">
    <property type="entry name" value="Vaccinia Virus protein VP39"/>
    <property type="match status" value="1"/>
</dbReference>
<organism evidence="2 3">
    <name type="scientific">Leucocoprinus birnbaumii</name>
    <dbReference type="NCBI Taxonomy" id="56174"/>
    <lineage>
        <taxon>Eukaryota</taxon>
        <taxon>Fungi</taxon>
        <taxon>Dikarya</taxon>
        <taxon>Basidiomycota</taxon>
        <taxon>Agaricomycotina</taxon>
        <taxon>Agaricomycetes</taxon>
        <taxon>Agaricomycetidae</taxon>
        <taxon>Agaricales</taxon>
        <taxon>Agaricineae</taxon>
        <taxon>Agaricaceae</taxon>
        <taxon>Leucocoprinus</taxon>
    </lineage>
</organism>
<feature type="domain" description="Methyltransferase" evidence="1">
    <location>
        <begin position="73"/>
        <end position="167"/>
    </location>
</feature>